<keyword evidence="3" id="KW-1185">Reference proteome</keyword>
<sequence length="95" mass="10816">MASANAVSRHMGKRFTRSRRESEEGFEVFAGDDPGSVIVHYECGDKLNRSLTGDEQRARITAVMAEYTEYLRDRWHVAPDPEIRPMLVLHDHTAA</sequence>
<dbReference type="Proteomes" id="UP001550853">
    <property type="component" value="Unassembled WGS sequence"/>
</dbReference>
<proteinExistence type="predicted"/>
<comment type="caution">
    <text evidence="2">The sequence shown here is derived from an EMBL/GenBank/DDBJ whole genome shotgun (WGS) entry which is preliminary data.</text>
</comment>
<evidence type="ECO:0000313" key="3">
    <source>
        <dbReference type="Proteomes" id="UP001550853"/>
    </source>
</evidence>
<dbReference type="EMBL" id="JBEZVI010000006">
    <property type="protein sequence ID" value="MEU3710502.1"/>
    <property type="molecule type" value="Genomic_DNA"/>
</dbReference>
<name>A0ABV2YXN1_9ACTN</name>
<evidence type="ECO:0000256" key="1">
    <source>
        <dbReference type="SAM" id="MobiDB-lite"/>
    </source>
</evidence>
<dbReference type="RefSeq" id="WP_030284443.1">
    <property type="nucleotide sequence ID" value="NZ_JBEZVI010000006.1"/>
</dbReference>
<accession>A0ABV2YXN1</accession>
<reference evidence="2 3" key="1">
    <citation type="submission" date="2024-06" db="EMBL/GenBank/DDBJ databases">
        <title>The Natural Products Discovery Center: Release of the First 8490 Sequenced Strains for Exploring Actinobacteria Biosynthetic Diversity.</title>
        <authorList>
            <person name="Kalkreuter E."/>
            <person name="Kautsar S.A."/>
            <person name="Yang D."/>
            <person name="Bader C.D."/>
            <person name="Teijaro C.N."/>
            <person name="Fluegel L."/>
            <person name="Davis C.M."/>
            <person name="Simpson J.R."/>
            <person name="Lauterbach L."/>
            <person name="Steele A.D."/>
            <person name="Gui C."/>
            <person name="Meng S."/>
            <person name="Li G."/>
            <person name="Viehrig K."/>
            <person name="Ye F."/>
            <person name="Su P."/>
            <person name="Kiefer A.F."/>
            <person name="Nichols A."/>
            <person name="Cepeda A.J."/>
            <person name="Yan W."/>
            <person name="Fan B."/>
            <person name="Jiang Y."/>
            <person name="Adhikari A."/>
            <person name="Zheng C.-J."/>
            <person name="Schuster L."/>
            <person name="Cowan T.M."/>
            <person name="Smanski M.J."/>
            <person name="Chevrette M.G."/>
            <person name="De Carvalho L.P.S."/>
            <person name="Shen B."/>
        </authorList>
    </citation>
    <scope>NUCLEOTIDE SEQUENCE [LARGE SCALE GENOMIC DNA]</scope>
    <source>
        <strain evidence="2 3">NPDC033039</strain>
    </source>
</reference>
<gene>
    <name evidence="2" type="ORF">AB0E61_10405</name>
</gene>
<feature type="region of interest" description="Disordered" evidence="1">
    <location>
        <begin position="1"/>
        <end position="23"/>
    </location>
</feature>
<evidence type="ECO:0000313" key="2">
    <source>
        <dbReference type="EMBL" id="MEU3710502.1"/>
    </source>
</evidence>
<organism evidence="2 3">
    <name type="scientific">Streptomyces catenulae</name>
    <dbReference type="NCBI Taxonomy" id="66875"/>
    <lineage>
        <taxon>Bacteria</taxon>
        <taxon>Bacillati</taxon>
        <taxon>Actinomycetota</taxon>
        <taxon>Actinomycetes</taxon>
        <taxon>Kitasatosporales</taxon>
        <taxon>Streptomycetaceae</taxon>
        <taxon>Streptomyces</taxon>
    </lineage>
</organism>
<protein>
    <submittedName>
        <fullName evidence="2">Uncharacterized protein</fullName>
    </submittedName>
</protein>